<feature type="compositionally biased region" description="Low complexity" evidence="2">
    <location>
        <begin position="843"/>
        <end position="852"/>
    </location>
</feature>
<evidence type="ECO:0000256" key="2">
    <source>
        <dbReference type="SAM" id="MobiDB-lite"/>
    </source>
</evidence>
<evidence type="ECO:0000256" key="1">
    <source>
        <dbReference type="ARBA" id="ARBA00022771"/>
    </source>
</evidence>
<feature type="region of interest" description="Disordered" evidence="2">
    <location>
        <begin position="256"/>
        <end position="345"/>
    </location>
</feature>
<dbReference type="AlphaFoldDB" id="A0AAN7H6V9"/>
<dbReference type="InterPro" id="IPR022190">
    <property type="entry name" value="DUF3716"/>
</dbReference>
<feature type="compositionally biased region" description="Polar residues" evidence="2">
    <location>
        <begin position="263"/>
        <end position="282"/>
    </location>
</feature>
<evidence type="ECO:0000313" key="5">
    <source>
        <dbReference type="Proteomes" id="UP001301958"/>
    </source>
</evidence>
<keyword evidence="1" id="KW-0479">Metal-binding</keyword>
<feature type="region of interest" description="Disordered" evidence="2">
    <location>
        <begin position="459"/>
        <end position="522"/>
    </location>
</feature>
<feature type="compositionally biased region" description="Polar residues" evidence="2">
    <location>
        <begin position="860"/>
        <end position="880"/>
    </location>
</feature>
<name>A0AAN7H6V9_9PEZI</name>
<feature type="compositionally biased region" description="Basic residues" evidence="2">
    <location>
        <begin position="69"/>
        <end position="78"/>
    </location>
</feature>
<dbReference type="Pfam" id="PF12874">
    <property type="entry name" value="zf-met"/>
    <property type="match status" value="1"/>
</dbReference>
<comment type="caution">
    <text evidence="4">The sequence shown here is derived from an EMBL/GenBank/DDBJ whole genome shotgun (WGS) entry which is preliminary data.</text>
</comment>
<dbReference type="SMART" id="SM00451">
    <property type="entry name" value="ZnF_U1"/>
    <property type="match status" value="1"/>
</dbReference>
<feature type="compositionally biased region" description="Basic and acidic residues" evidence="2">
    <location>
        <begin position="652"/>
        <end position="668"/>
    </location>
</feature>
<feature type="compositionally biased region" description="Polar residues" evidence="2">
    <location>
        <begin position="890"/>
        <end position="899"/>
    </location>
</feature>
<feature type="region of interest" description="Disordered" evidence="2">
    <location>
        <begin position="638"/>
        <end position="696"/>
    </location>
</feature>
<keyword evidence="1" id="KW-0862">Zinc</keyword>
<dbReference type="Proteomes" id="UP001301958">
    <property type="component" value="Unassembled WGS sequence"/>
</dbReference>
<organism evidence="4 5">
    <name type="scientific">Podospora fimiseda</name>
    <dbReference type="NCBI Taxonomy" id="252190"/>
    <lineage>
        <taxon>Eukaryota</taxon>
        <taxon>Fungi</taxon>
        <taxon>Dikarya</taxon>
        <taxon>Ascomycota</taxon>
        <taxon>Pezizomycotina</taxon>
        <taxon>Sordariomycetes</taxon>
        <taxon>Sordariomycetidae</taxon>
        <taxon>Sordariales</taxon>
        <taxon>Podosporaceae</taxon>
        <taxon>Podospora</taxon>
    </lineage>
</organism>
<protein>
    <recommendedName>
        <fullName evidence="3">U1-type domain-containing protein</fullName>
    </recommendedName>
</protein>
<keyword evidence="5" id="KW-1185">Reference proteome</keyword>
<dbReference type="PANTHER" id="PTHR23205">
    <property type="entry name" value="SPLICING FACTOR 3A SUBUNIT 2"/>
    <property type="match status" value="1"/>
</dbReference>
<feature type="compositionally biased region" description="Basic and acidic residues" evidence="2">
    <location>
        <begin position="86"/>
        <end position="101"/>
    </location>
</feature>
<dbReference type="PANTHER" id="PTHR23205:SF0">
    <property type="entry name" value="SPLICING FACTOR 3A SUBUNIT 2"/>
    <property type="match status" value="1"/>
</dbReference>
<reference evidence="4" key="2">
    <citation type="submission" date="2023-05" db="EMBL/GenBank/DDBJ databases">
        <authorList>
            <consortium name="Lawrence Berkeley National Laboratory"/>
            <person name="Steindorff A."/>
            <person name="Hensen N."/>
            <person name="Bonometti L."/>
            <person name="Westerberg I."/>
            <person name="Brannstrom I.O."/>
            <person name="Guillou S."/>
            <person name="Cros-Aarteil S."/>
            <person name="Calhoun S."/>
            <person name="Haridas S."/>
            <person name="Kuo A."/>
            <person name="Mondo S."/>
            <person name="Pangilinan J."/>
            <person name="Riley R."/>
            <person name="Labutti K."/>
            <person name="Andreopoulos B."/>
            <person name="Lipzen A."/>
            <person name="Chen C."/>
            <person name="Yanf M."/>
            <person name="Daum C."/>
            <person name="Ng V."/>
            <person name="Clum A."/>
            <person name="Ohm R."/>
            <person name="Martin F."/>
            <person name="Silar P."/>
            <person name="Natvig D."/>
            <person name="Lalanne C."/>
            <person name="Gautier V."/>
            <person name="Ament-Velasquez S.L."/>
            <person name="Kruys A."/>
            <person name="Hutchinson M.I."/>
            <person name="Powell A.J."/>
            <person name="Barry K."/>
            <person name="Miller A.N."/>
            <person name="Grigoriev I.V."/>
            <person name="Debuchy R."/>
            <person name="Gladieux P."/>
            <person name="Thoren M.H."/>
            <person name="Johannesson H."/>
        </authorList>
    </citation>
    <scope>NUCLEOTIDE SEQUENCE</scope>
    <source>
        <strain evidence="4">CBS 990.96</strain>
    </source>
</reference>
<proteinExistence type="predicted"/>
<dbReference type="GO" id="GO:0000245">
    <property type="term" value="P:spliceosomal complex assembly"/>
    <property type="evidence" value="ECO:0007669"/>
    <property type="project" value="TreeGrafter"/>
</dbReference>
<dbReference type="Gene3D" id="3.30.160.60">
    <property type="entry name" value="Classic Zinc Finger"/>
    <property type="match status" value="1"/>
</dbReference>
<feature type="region of interest" description="Disordered" evidence="2">
    <location>
        <begin position="837"/>
        <end position="962"/>
    </location>
</feature>
<dbReference type="GO" id="GO:0008270">
    <property type="term" value="F:zinc ion binding"/>
    <property type="evidence" value="ECO:0007669"/>
    <property type="project" value="UniProtKB-KW"/>
</dbReference>
<feature type="compositionally biased region" description="Low complexity" evidence="2">
    <location>
        <begin position="7"/>
        <end position="20"/>
    </location>
</feature>
<dbReference type="GO" id="GO:0071004">
    <property type="term" value="C:U2-type prespliceosome"/>
    <property type="evidence" value="ECO:0007669"/>
    <property type="project" value="TreeGrafter"/>
</dbReference>
<dbReference type="InterPro" id="IPR052092">
    <property type="entry name" value="SF3A2"/>
</dbReference>
<dbReference type="GO" id="GO:0071013">
    <property type="term" value="C:catalytic step 2 spliceosome"/>
    <property type="evidence" value="ECO:0007669"/>
    <property type="project" value="TreeGrafter"/>
</dbReference>
<gene>
    <name evidence="4" type="ORF">QBC38DRAFT_469994</name>
</gene>
<feature type="compositionally biased region" description="Low complexity" evidence="2">
    <location>
        <begin position="949"/>
        <end position="959"/>
    </location>
</feature>
<dbReference type="GO" id="GO:0003676">
    <property type="term" value="F:nucleic acid binding"/>
    <property type="evidence" value="ECO:0007669"/>
    <property type="project" value="InterPro"/>
</dbReference>
<dbReference type="GO" id="GO:0005686">
    <property type="term" value="C:U2 snRNP"/>
    <property type="evidence" value="ECO:0007669"/>
    <property type="project" value="TreeGrafter"/>
</dbReference>
<keyword evidence="1" id="KW-0863">Zinc-finger</keyword>
<dbReference type="InterPro" id="IPR036236">
    <property type="entry name" value="Znf_C2H2_sf"/>
</dbReference>
<reference evidence="4" key="1">
    <citation type="journal article" date="2023" name="Mol. Phylogenet. Evol.">
        <title>Genome-scale phylogeny and comparative genomics of the fungal order Sordariales.</title>
        <authorList>
            <person name="Hensen N."/>
            <person name="Bonometti L."/>
            <person name="Westerberg I."/>
            <person name="Brannstrom I.O."/>
            <person name="Guillou S."/>
            <person name="Cros-Aarteil S."/>
            <person name="Calhoun S."/>
            <person name="Haridas S."/>
            <person name="Kuo A."/>
            <person name="Mondo S."/>
            <person name="Pangilinan J."/>
            <person name="Riley R."/>
            <person name="LaButti K."/>
            <person name="Andreopoulos B."/>
            <person name="Lipzen A."/>
            <person name="Chen C."/>
            <person name="Yan M."/>
            <person name="Daum C."/>
            <person name="Ng V."/>
            <person name="Clum A."/>
            <person name="Steindorff A."/>
            <person name="Ohm R.A."/>
            <person name="Martin F."/>
            <person name="Silar P."/>
            <person name="Natvig D.O."/>
            <person name="Lalanne C."/>
            <person name="Gautier V."/>
            <person name="Ament-Velasquez S.L."/>
            <person name="Kruys A."/>
            <person name="Hutchinson M.I."/>
            <person name="Powell A.J."/>
            <person name="Barry K."/>
            <person name="Miller A.N."/>
            <person name="Grigoriev I.V."/>
            <person name="Debuchy R."/>
            <person name="Gladieux P."/>
            <person name="Hiltunen Thoren M."/>
            <person name="Johannesson H."/>
        </authorList>
    </citation>
    <scope>NUCLEOTIDE SEQUENCE</scope>
    <source>
        <strain evidence="4">CBS 990.96</strain>
    </source>
</reference>
<sequence>MRFRVRGGQTAGTASSTSTSENEDDAIPDAVGILSPSRPKRAASPSKRVVFSTENLLSIRAMLDEARGRGKSRSKSPPKTRQPVPFRERDQAQEGSERSRDGQQVVAPVFTPRQILRPPHPSVSPIRPQQHFESRPMNPMAPKFTARRQTSSSSSSSGLSRTAYGLHPTPGGPQISGRKRTTFNLDPREQLPAPTPKRRLLAEVNQVNGRQRLETPENEIDESSTDELGQLDELRMGDSVVVKRKRNFEVQSPVRRPVAKRTATMNGSSLAQSEQTGASVETNENHMGRARRRRGVSVWRLASPPKIKAVEVDDTEDAGSDDEMSVQYDSQLEEEDLDSTSGQGDNHHHELFLQRLGIGKDPDISKNDRGSVECRLCHTLHQSEASYLAHIHGKKHQKNILRQEEIPRQEEIQDLETPEPVAAQIEQTVEQGTESSGQEDSFSDLDYQFRSVEMLREPSVISQTGESAEPVEEETPEVIHEPEVPVTEPEIQEAAPTQSPPNPTTEPESPEAPEAPERNGDNADEENIVASEEHPITICGQRLYSDWTGTWDGKPCKVPGAGVLFPEGYQPRIGEPEPWICPIRDCQTIFPEAFALGGHFSASHRASLLNDNQDGTMSIIGKRQTKDPESGRMPALVISRKRLDPATAPPKADPHKPTRKIRASDGRAKTSSPNKLGNSVRKRPRPSATTPRSRRSLLVVDIPSNKSSVANAAQFQPTDPALWQYLCLYLPHNVPFPTNSLIKELISLPRQRELPHRWKLQLSSRSGPSINFLCAVLIYLAGDKMPGEPCKGCRSFKVDGKFPECVILPQEGISQELREHFNGRCSGCFYRGLEEYSGEDTEGSTTTTTTTTSEDEREITNTPSSVQSVVGRLTNGSSGSKLRVKPTVSAVDQRNSRTVASDAKEKNPPTEPTEPTENRVSLRPRPAASINVSRSTRRKPSVTAVKKATLTSTSPTLSSETMGRPYRMAPWEIAPGRISIRGAEKKTDNIAFSSTYLLPSSPPIPLTSTTTFQAFNVQPGRNISWPEEEGKLRVCSVAQGVVNVKLYGKEFSLGPNGMWKVPVGEGCEVGSVCYGGAVIHVCVFEGEEEE</sequence>
<feature type="domain" description="U1-type" evidence="3">
    <location>
        <begin position="369"/>
        <end position="403"/>
    </location>
</feature>
<feature type="compositionally biased region" description="Acidic residues" evidence="2">
    <location>
        <begin position="312"/>
        <end position="324"/>
    </location>
</feature>
<dbReference type="InterPro" id="IPR013087">
    <property type="entry name" value="Znf_C2H2_type"/>
</dbReference>
<accession>A0AAN7H6V9</accession>
<dbReference type="EMBL" id="MU865300">
    <property type="protein sequence ID" value="KAK4230314.1"/>
    <property type="molecule type" value="Genomic_DNA"/>
</dbReference>
<evidence type="ECO:0000313" key="4">
    <source>
        <dbReference type="EMBL" id="KAK4230314.1"/>
    </source>
</evidence>
<dbReference type="SUPFAM" id="SSF57667">
    <property type="entry name" value="beta-beta-alpha zinc fingers"/>
    <property type="match status" value="1"/>
</dbReference>
<feature type="region of interest" description="Disordered" evidence="2">
    <location>
        <begin position="1"/>
        <end position="193"/>
    </location>
</feature>
<evidence type="ECO:0000259" key="3">
    <source>
        <dbReference type="SMART" id="SM00451"/>
    </source>
</evidence>
<dbReference type="Pfam" id="PF12511">
    <property type="entry name" value="DUF3716"/>
    <property type="match status" value="1"/>
</dbReference>
<dbReference type="InterPro" id="IPR003604">
    <property type="entry name" value="Matrin/U1-like-C_Znf_C2H2"/>
</dbReference>